<dbReference type="RefSeq" id="XP_003745775.1">
    <property type="nucleotide sequence ID" value="XM_003745727.1"/>
</dbReference>
<evidence type="ECO:0000256" key="1">
    <source>
        <dbReference type="SAM" id="MobiDB-lite"/>
    </source>
</evidence>
<organism evidence="2 3">
    <name type="scientific">Galendromus occidentalis</name>
    <name type="common">western predatory mite</name>
    <dbReference type="NCBI Taxonomy" id="34638"/>
    <lineage>
        <taxon>Eukaryota</taxon>
        <taxon>Metazoa</taxon>
        <taxon>Ecdysozoa</taxon>
        <taxon>Arthropoda</taxon>
        <taxon>Chelicerata</taxon>
        <taxon>Arachnida</taxon>
        <taxon>Acari</taxon>
        <taxon>Parasitiformes</taxon>
        <taxon>Mesostigmata</taxon>
        <taxon>Gamasina</taxon>
        <taxon>Phytoseioidea</taxon>
        <taxon>Phytoseiidae</taxon>
        <taxon>Typhlodrominae</taxon>
        <taxon>Galendromus</taxon>
    </lineage>
</organism>
<dbReference type="AlphaFoldDB" id="A0AAJ6VYQ5"/>
<feature type="region of interest" description="Disordered" evidence="1">
    <location>
        <begin position="92"/>
        <end position="113"/>
    </location>
</feature>
<gene>
    <name evidence="3" type="primary">LOC100898077</name>
</gene>
<reference evidence="3" key="1">
    <citation type="submission" date="2025-08" db="UniProtKB">
        <authorList>
            <consortium name="RefSeq"/>
        </authorList>
    </citation>
    <scope>IDENTIFICATION</scope>
</reference>
<name>A0AAJ6VYQ5_9ACAR</name>
<sequence>MGPSLIFESSEMELAEIDSDVLNSVSRDQDSANGSSIEGGDQSRLSDISTNRSECSRNQILSDEADSLCNRTIDASPHKDLKFVKSIRTSCSTRSGRGTASPPVRPNSRNFSPGRVVHSVHPVPNITNVRTNRAYELRFTENAEHVLLRQARQVSYCLYISTARILKRTPEVQLGAGFP</sequence>
<evidence type="ECO:0000313" key="2">
    <source>
        <dbReference type="Proteomes" id="UP000694867"/>
    </source>
</evidence>
<feature type="region of interest" description="Disordered" evidence="1">
    <location>
        <begin position="18"/>
        <end position="53"/>
    </location>
</feature>
<keyword evidence="2" id="KW-1185">Reference proteome</keyword>
<accession>A0AAJ6VYQ5</accession>
<dbReference type="GeneID" id="100898077"/>
<feature type="compositionally biased region" description="Polar residues" evidence="1">
    <location>
        <begin position="43"/>
        <end position="53"/>
    </location>
</feature>
<dbReference type="Proteomes" id="UP000694867">
    <property type="component" value="Unplaced"/>
</dbReference>
<dbReference type="KEGG" id="goe:100898077"/>
<proteinExistence type="predicted"/>
<feature type="compositionally biased region" description="Polar residues" evidence="1">
    <location>
        <begin position="21"/>
        <end position="36"/>
    </location>
</feature>
<evidence type="ECO:0000313" key="3">
    <source>
        <dbReference type="RefSeq" id="XP_003745775.1"/>
    </source>
</evidence>
<protein>
    <submittedName>
        <fullName evidence="3">Uncharacterized protein LOC100898077</fullName>
    </submittedName>
</protein>